<feature type="transmembrane region" description="Helical" evidence="2">
    <location>
        <begin position="108"/>
        <end position="125"/>
    </location>
</feature>
<accession>A0A285R6C3</accession>
<keyword evidence="2" id="KW-1133">Transmembrane helix</keyword>
<name>A0A285R6C3_9HYPH</name>
<feature type="transmembrane region" description="Helical" evidence="2">
    <location>
        <begin position="16"/>
        <end position="37"/>
    </location>
</feature>
<feature type="transmembrane region" description="Helical" evidence="2">
    <location>
        <begin position="76"/>
        <end position="96"/>
    </location>
</feature>
<gene>
    <name evidence="3" type="ORF">SAMN05421512_101308</name>
</gene>
<feature type="compositionally biased region" description="Low complexity" evidence="1">
    <location>
        <begin position="406"/>
        <end position="421"/>
    </location>
</feature>
<keyword evidence="4" id="KW-1185">Reference proteome</keyword>
<dbReference type="EMBL" id="OBML01000001">
    <property type="protein sequence ID" value="SOB89631.1"/>
    <property type="molecule type" value="Genomic_DNA"/>
</dbReference>
<dbReference type="STRING" id="538381.GCA_001696535_01387"/>
<feature type="transmembrane region" description="Helical" evidence="2">
    <location>
        <begin position="43"/>
        <end position="64"/>
    </location>
</feature>
<dbReference type="RefSeq" id="WP_097173688.1">
    <property type="nucleotide sequence ID" value="NZ_OBML01000001.1"/>
</dbReference>
<feature type="region of interest" description="Disordered" evidence="1">
    <location>
        <begin position="392"/>
        <end position="437"/>
    </location>
</feature>
<feature type="region of interest" description="Disordered" evidence="1">
    <location>
        <begin position="354"/>
        <end position="373"/>
    </location>
</feature>
<sequence>MARRNGAGRFVREQGPVFLFVLVTLGGMAFIWTAKLWQLETWFVTSVPILLMGAYFLVSLIASGLRLHNEQAGDNLYYMGFLFTLCSLGVSLYRFGAEGSIDDIVRNFGVAISSTIAGIALRIFFNQMRRDPIDIERSVRHELAEMTRRVRTELDTSAREFANHRRVSNQMLSEGFEEIARQAEKNGEMIRQAIDALSKDAIKPIQQAAEKMANVLQAHHDQVARQAAASNEAVDTATRRLEETAGKVNGVVEGLGRTVDNLRQRLDELRAPDQVIQMKLQPMLKTVQKSVDTQVETMSAQLKLSTAQAEKMDSALTPIAEAAAALKASAELMERASAASLESKAAVDRLVERLDRQEEKQPEAATTTPQVRAGIAAVQPVGSGWEEVVEAPAAPQAEEPHGQPVPDAAPDAALGGPSDGPSAEAPGGSWFPRMTGR</sequence>
<dbReference type="Proteomes" id="UP000219331">
    <property type="component" value="Unassembled WGS sequence"/>
</dbReference>
<evidence type="ECO:0000256" key="1">
    <source>
        <dbReference type="SAM" id="MobiDB-lite"/>
    </source>
</evidence>
<keyword evidence="2" id="KW-0812">Transmembrane</keyword>
<dbReference type="OrthoDB" id="7539266at2"/>
<proteinExistence type="predicted"/>
<dbReference type="AlphaFoldDB" id="A0A285R6C3"/>
<evidence type="ECO:0000313" key="4">
    <source>
        <dbReference type="Proteomes" id="UP000219331"/>
    </source>
</evidence>
<reference evidence="3 4" key="1">
    <citation type="submission" date="2017-08" db="EMBL/GenBank/DDBJ databases">
        <authorList>
            <person name="de Groot N.N."/>
        </authorList>
    </citation>
    <scope>NUCLEOTIDE SEQUENCE [LARGE SCALE GENOMIC DNA]</scope>
    <source>
        <strain evidence="3 4">USBA 352</strain>
    </source>
</reference>
<evidence type="ECO:0000256" key="2">
    <source>
        <dbReference type="SAM" id="Phobius"/>
    </source>
</evidence>
<keyword evidence="2" id="KW-0472">Membrane</keyword>
<organism evidence="3 4">
    <name type="scientific">Stappia indica</name>
    <dbReference type="NCBI Taxonomy" id="538381"/>
    <lineage>
        <taxon>Bacteria</taxon>
        <taxon>Pseudomonadati</taxon>
        <taxon>Pseudomonadota</taxon>
        <taxon>Alphaproteobacteria</taxon>
        <taxon>Hyphomicrobiales</taxon>
        <taxon>Stappiaceae</taxon>
        <taxon>Stappia</taxon>
    </lineage>
</organism>
<protein>
    <submittedName>
        <fullName evidence="3">Uncharacterized protein</fullName>
    </submittedName>
</protein>
<evidence type="ECO:0000313" key="3">
    <source>
        <dbReference type="EMBL" id="SOB89631.1"/>
    </source>
</evidence>